<dbReference type="Proteomes" id="UP000002051">
    <property type="component" value="Chromosome 4"/>
</dbReference>
<accession>G7JIN9</accession>
<gene>
    <name evidence="1" type="ordered locus">MTR_4g071340</name>
</gene>
<dbReference type="EMBL" id="CM001220">
    <property type="protein sequence ID" value="AES89222.1"/>
    <property type="molecule type" value="Genomic_DNA"/>
</dbReference>
<sequence>MTVKLKQKISPKITLKKERREYYWQVNIARILAVARGTSGAKVARYYKREPCVLTKRTAARDSRKITVTVAKQKPNTKK</sequence>
<evidence type="ECO:0000313" key="1">
    <source>
        <dbReference type="EMBL" id="AES89222.1"/>
    </source>
</evidence>
<reference evidence="1 3" key="2">
    <citation type="journal article" date="2014" name="BMC Genomics">
        <title>An improved genome release (version Mt4.0) for the model legume Medicago truncatula.</title>
        <authorList>
            <person name="Tang H."/>
            <person name="Krishnakumar V."/>
            <person name="Bidwell S."/>
            <person name="Rosen B."/>
            <person name="Chan A."/>
            <person name="Zhou S."/>
            <person name="Gentzbittel L."/>
            <person name="Childs K.L."/>
            <person name="Yandell M."/>
            <person name="Gundlach H."/>
            <person name="Mayer K.F."/>
            <person name="Schwartz D.C."/>
            <person name="Town C.D."/>
        </authorList>
    </citation>
    <scope>GENOME REANNOTATION</scope>
    <source>
        <strain evidence="2 3">cv. Jemalong A17</strain>
    </source>
</reference>
<proteinExistence type="predicted"/>
<evidence type="ECO:0000313" key="3">
    <source>
        <dbReference type="Proteomes" id="UP000002051"/>
    </source>
</evidence>
<dbReference type="AlphaFoldDB" id="G7JIN9"/>
<keyword evidence="3" id="KW-1185">Reference proteome</keyword>
<reference evidence="2" key="3">
    <citation type="submission" date="2015-04" db="UniProtKB">
        <authorList>
            <consortium name="EnsemblPlants"/>
        </authorList>
    </citation>
    <scope>IDENTIFICATION</scope>
    <source>
        <strain evidence="2">cv. Jemalong A17</strain>
    </source>
</reference>
<reference evidence="1 3" key="1">
    <citation type="journal article" date="2011" name="Nature">
        <title>The Medicago genome provides insight into the evolution of rhizobial symbioses.</title>
        <authorList>
            <person name="Young N.D."/>
            <person name="Debelle F."/>
            <person name="Oldroyd G.E."/>
            <person name="Geurts R."/>
            <person name="Cannon S.B."/>
            <person name="Udvardi M.K."/>
            <person name="Benedito V.A."/>
            <person name="Mayer K.F."/>
            <person name="Gouzy J."/>
            <person name="Schoof H."/>
            <person name="Van de Peer Y."/>
            <person name="Proost S."/>
            <person name="Cook D.R."/>
            <person name="Meyers B.C."/>
            <person name="Spannagl M."/>
            <person name="Cheung F."/>
            <person name="De Mita S."/>
            <person name="Krishnakumar V."/>
            <person name="Gundlach H."/>
            <person name="Zhou S."/>
            <person name="Mudge J."/>
            <person name="Bharti A.K."/>
            <person name="Murray J.D."/>
            <person name="Naoumkina M.A."/>
            <person name="Rosen B."/>
            <person name="Silverstein K.A."/>
            <person name="Tang H."/>
            <person name="Rombauts S."/>
            <person name="Zhao P.X."/>
            <person name="Zhou P."/>
            <person name="Barbe V."/>
            <person name="Bardou P."/>
            <person name="Bechner M."/>
            <person name="Bellec A."/>
            <person name="Berger A."/>
            <person name="Berges H."/>
            <person name="Bidwell S."/>
            <person name="Bisseling T."/>
            <person name="Choisne N."/>
            <person name="Couloux A."/>
            <person name="Denny R."/>
            <person name="Deshpande S."/>
            <person name="Dai X."/>
            <person name="Doyle J.J."/>
            <person name="Dudez A.M."/>
            <person name="Farmer A.D."/>
            <person name="Fouteau S."/>
            <person name="Franken C."/>
            <person name="Gibelin C."/>
            <person name="Gish J."/>
            <person name="Goldstein S."/>
            <person name="Gonzalez A.J."/>
            <person name="Green P.J."/>
            <person name="Hallab A."/>
            <person name="Hartog M."/>
            <person name="Hua A."/>
            <person name="Humphray S.J."/>
            <person name="Jeong D.H."/>
            <person name="Jing Y."/>
            <person name="Jocker A."/>
            <person name="Kenton S.M."/>
            <person name="Kim D.J."/>
            <person name="Klee K."/>
            <person name="Lai H."/>
            <person name="Lang C."/>
            <person name="Lin S."/>
            <person name="Macmil S.L."/>
            <person name="Magdelenat G."/>
            <person name="Matthews L."/>
            <person name="McCorrison J."/>
            <person name="Monaghan E.L."/>
            <person name="Mun J.H."/>
            <person name="Najar F.Z."/>
            <person name="Nicholson C."/>
            <person name="Noirot C."/>
            <person name="O'Bleness M."/>
            <person name="Paule C.R."/>
            <person name="Poulain J."/>
            <person name="Prion F."/>
            <person name="Qin B."/>
            <person name="Qu C."/>
            <person name="Retzel E.F."/>
            <person name="Riddle C."/>
            <person name="Sallet E."/>
            <person name="Samain S."/>
            <person name="Samson N."/>
            <person name="Sanders I."/>
            <person name="Saurat O."/>
            <person name="Scarpelli C."/>
            <person name="Schiex T."/>
            <person name="Segurens B."/>
            <person name="Severin A.J."/>
            <person name="Sherrier D.J."/>
            <person name="Shi R."/>
            <person name="Sims S."/>
            <person name="Singer S.R."/>
            <person name="Sinharoy S."/>
            <person name="Sterck L."/>
            <person name="Viollet A."/>
            <person name="Wang B.B."/>
            <person name="Wang K."/>
            <person name="Wang M."/>
            <person name="Wang X."/>
            <person name="Warfsmann J."/>
            <person name="Weissenbach J."/>
            <person name="White D.D."/>
            <person name="White J.D."/>
            <person name="Wiley G.B."/>
            <person name="Wincker P."/>
            <person name="Xing Y."/>
            <person name="Yang L."/>
            <person name="Yao Z."/>
            <person name="Ying F."/>
            <person name="Zhai J."/>
            <person name="Zhou L."/>
            <person name="Zuber A."/>
            <person name="Denarie J."/>
            <person name="Dixon R.A."/>
            <person name="May G.D."/>
            <person name="Schwartz D.C."/>
            <person name="Rogers J."/>
            <person name="Quetier F."/>
            <person name="Town C.D."/>
            <person name="Roe B.A."/>
        </authorList>
    </citation>
    <scope>NUCLEOTIDE SEQUENCE [LARGE SCALE GENOMIC DNA]</scope>
    <source>
        <strain evidence="1">A17</strain>
        <strain evidence="2 3">cv. Jemalong A17</strain>
    </source>
</reference>
<dbReference type="HOGENOM" id="CLU_2609650_0_0_1"/>
<name>G7JIN9_MEDTR</name>
<protein>
    <submittedName>
        <fullName evidence="1 2">Uncharacterized protein</fullName>
    </submittedName>
</protein>
<organism evidence="1 3">
    <name type="scientific">Medicago truncatula</name>
    <name type="common">Barrel medic</name>
    <name type="synonym">Medicago tribuloides</name>
    <dbReference type="NCBI Taxonomy" id="3880"/>
    <lineage>
        <taxon>Eukaryota</taxon>
        <taxon>Viridiplantae</taxon>
        <taxon>Streptophyta</taxon>
        <taxon>Embryophyta</taxon>
        <taxon>Tracheophyta</taxon>
        <taxon>Spermatophyta</taxon>
        <taxon>Magnoliopsida</taxon>
        <taxon>eudicotyledons</taxon>
        <taxon>Gunneridae</taxon>
        <taxon>Pentapetalae</taxon>
        <taxon>rosids</taxon>
        <taxon>fabids</taxon>
        <taxon>Fabales</taxon>
        <taxon>Fabaceae</taxon>
        <taxon>Papilionoideae</taxon>
        <taxon>50 kb inversion clade</taxon>
        <taxon>NPAAA clade</taxon>
        <taxon>Hologalegina</taxon>
        <taxon>IRL clade</taxon>
        <taxon>Trifolieae</taxon>
        <taxon>Medicago</taxon>
    </lineage>
</organism>
<dbReference type="PaxDb" id="3880-AES89222"/>
<evidence type="ECO:0000313" key="2">
    <source>
        <dbReference type="EnsemblPlants" id="AES89222"/>
    </source>
</evidence>
<dbReference type="EnsemblPlants" id="AES89222">
    <property type="protein sequence ID" value="AES89222"/>
    <property type="gene ID" value="MTR_4g071340"/>
</dbReference>